<sequence>MLLSSARSHSFMSNRFLPTAVTLCEKHFVASDYIKTSKYKDMETGNIIAAPLKVFRRKQDAVPSAFPNCHQYISRQNACTWQAQKRKRVEDESIRISMEKSLEEKQQDKKNKVTSFSEFLHALPSFNHSPFWSVINMDSKVLFLDLTVDQGASVGYAKTA</sequence>
<keyword evidence="2" id="KW-1185">Reference proteome</keyword>
<evidence type="ECO:0000313" key="2">
    <source>
        <dbReference type="Proteomes" id="UP000821865"/>
    </source>
</evidence>
<organism evidence="1 2">
    <name type="scientific">Dermacentor silvarum</name>
    <name type="common">Tick</name>
    <dbReference type="NCBI Taxonomy" id="543639"/>
    <lineage>
        <taxon>Eukaryota</taxon>
        <taxon>Metazoa</taxon>
        <taxon>Ecdysozoa</taxon>
        <taxon>Arthropoda</taxon>
        <taxon>Chelicerata</taxon>
        <taxon>Arachnida</taxon>
        <taxon>Acari</taxon>
        <taxon>Parasitiformes</taxon>
        <taxon>Ixodida</taxon>
        <taxon>Ixodoidea</taxon>
        <taxon>Ixodidae</taxon>
        <taxon>Rhipicephalinae</taxon>
        <taxon>Dermacentor</taxon>
    </lineage>
</organism>
<dbReference type="EMBL" id="CM023471">
    <property type="protein sequence ID" value="KAH7965644.1"/>
    <property type="molecule type" value="Genomic_DNA"/>
</dbReference>
<comment type="caution">
    <text evidence="1">The sequence shown here is derived from an EMBL/GenBank/DDBJ whole genome shotgun (WGS) entry which is preliminary data.</text>
</comment>
<name>A0ACB8DC01_DERSI</name>
<evidence type="ECO:0000313" key="1">
    <source>
        <dbReference type="EMBL" id="KAH7965644.1"/>
    </source>
</evidence>
<dbReference type="Proteomes" id="UP000821865">
    <property type="component" value="Chromosome 2"/>
</dbReference>
<proteinExistence type="predicted"/>
<gene>
    <name evidence="1" type="ORF">HPB49_009226</name>
</gene>
<protein>
    <submittedName>
        <fullName evidence="1">Uncharacterized protein</fullName>
    </submittedName>
</protein>
<accession>A0ACB8DC01</accession>
<reference evidence="1" key="1">
    <citation type="submission" date="2020-05" db="EMBL/GenBank/DDBJ databases">
        <title>Large-scale comparative analyses of tick genomes elucidate their genetic diversity and vector capacities.</title>
        <authorList>
            <person name="Jia N."/>
            <person name="Wang J."/>
            <person name="Shi W."/>
            <person name="Du L."/>
            <person name="Sun Y."/>
            <person name="Zhan W."/>
            <person name="Jiang J."/>
            <person name="Wang Q."/>
            <person name="Zhang B."/>
            <person name="Ji P."/>
            <person name="Sakyi L.B."/>
            <person name="Cui X."/>
            <person name="Yuan T."/>
            <person name="Jiang B."/>
            <person name="Yang W."/>
            <person name="Lam T.T.-Y."/>
            <person name="Chang Q."/>
            <person name="Ding S."/>
            <person name="Wang X."/>
            <person name="Zhu J."/>
            <person name="Ruan X."/>
            <person name="Zhao L."/>
            <person name="Wei J."/>
            <person name="Que T."/>
            <person name="Du C."/>
            <person name="Cheng J."/>
            <person name="Dai P."/>
            <person name="Han X."/>
            <person name="Huang E."/>
            <person name="Gao Y."/>
            <person name="Liu J."/>
            <person name="Shao H."/>
            <person name="Ye R."/>
            <person name="Li L."/>
            <person name="Wei W."/>
            <person name="Wang X."/>
            <person name="Wang C."/>
            <person name="Yang T."/>
            <person name="Huo Q."/>
            <person name="Li W."/>
            <person name="Guo W."/>
            <person name="Chen H."/>
            <person name="Zhou L."/>
            <person name="Ni X."/>
            <person name="Tian J."/>
            <person name="Zhou Y."/>
            <person name="Sheng Y."/>
            <person name="Liu T."/>
            <person name="Pan Y."/>
            <person name="Xia L."/>
            <person name="Li J."/>
            <person name="Zhao F."/>
            <person name="Cao W."/>
        </authorList>
    </citation>
    <scope>NUCLEOTIDE SEQUENCE</scope>
    <source>
        <strain evidence="1">Dsil-2018</strain>
    </source>
</reference>